<dbReference type="OrthoDB" id="10616662at2759"/>
<sequence>MFPTFSQLLRVDQMSVLWLNYFIKKPGLNCNKDDVASYSPALDGLTEPEDRTVTKNSGSTVNLSSATSSNAKSGQSFLRRPCPHPGKQYGGGIHSISETQKFQCQHLEVSSGHNISILEQKPEMSGYSAEITHGSPWSTKSHVAAVTCPTSE</sequence>
<reference evidence="2 3" key="1">
    <citation type="journal article" date="2009" name="PLoS Genet.">
        <title>The genome of Nectria haematococca: contribution of supernumerary chromosomes to gene expansion.</title>
        <authorList>
            <person name="Coleman J.J."/>
            <person name="Rounsley S.D."/>
            <person name="Rodriguez-Carres M."/>
            <person name="Kuo A."/>
            <person name="Wasmann C.C."/>
            <person name="Grimwood J."/>
            <person name="Schmutz J."/>
            <person name="Taga M."/>
            <person name="White G.J."/>
            <person name="Zhou S."/>
            <person name="Schwartz D.C."/>
            <person name="Freitag M."/>
            <person name="Ma L.J."/>
            <person name="Danchin E.G."/>
            <person name="Henrissat B."/>
            <person name="Coutinho P.M."/>
            <person name="Nelson D.R."/>
            <person name="Straney D."/>
            <person name="Napoli C.A."/>
            <person name="Barker B.M."/>
            <person name="Gribskov M."/>
            <person name="Rep M."/>
            <person name="Kroken S."/>
            <person name="Molnar I."/>
            <person name="Rensing C."/>
            <person name="Kennell J.C."/>
            <person name="Zamora J."/>
            <person name="Farman M.L."/>
            <person name="Selker E.U."/>
            <person name="Salamov A."/>
            <person name="Shapiro H."/>
            <person name="Pangilinan J."/>
            <person name="Lindquist E."/>
            <person name="Lamers C."/>
            <person name="Grigoriev I.V."/>
            <person name="Geiser D.M."/>
            <person name="Covert S.F."/>
            <person name="Temporini E."/>
            <person name="Vanetten H.D."/>
        </authorList>
    </citation>
    <scope>NUCLEOTIDE SEQUENCE [LARGE SCALE GENOMIC DNA]</scope>
    <source>
        <strain evidence="3">ATCC MYA-4622 / CBS 123669 / FGSC 9596 / NRRL 45880 / 77-13-4</strain>
    </source>
</reference>
<organism evidence="2 3">
    <name type="scientific">Fusarium vanettenii (strain ATCC MYA-4622 / CBS 123669 / FGSC 9596 / NRRL 45880 / 77-13-4)</name>
    <name type="common">Fusarium solani subsp. pisi</name>
    <dbReference type="NCBI Taxonomy" id="660122"/>
    <lineage>
        <taxon>Eukaryota</taxon>
        <taxon>Fungi</taxon>
        <taxon>Dikarya</taxon>
        <taxon>Ascomycota</taxon>
        <taxon>Pezizomycotina</taxon>
        <taxon>Sordariomycetes</taxon>
        <taxon>Hypocreomycetidae</taxon>
        <taxon>Hypocreales</taxon>
        <taxon>Nectriaceae</taxon>
        <taxon>Fusarium</taxon>
        <taxon>Fusarium solani species complex</taxon>
        <taxon>Fusarium vanettenii</taxon>
    </lineage>
</organism>
<dbReference type="KEGG" id="nhe:NECHADRAFT_87492"/>
<evidence type="ECO:0000313" key="2">
    <source>
        <dbReference type="EMBL" id="EEU37696.1"/>
    </source>
</evidence>
<proteinExistence type="predicted"/>
<dbReference type="VEuPathDB" id="FungiDB:NECHADRAFT_87492"/>
<evidence type="ECO:0000256" key="1">
    <source>
        <dbReference type="SAM" id="MobiDB-lite"/>
    </source>
</evidence>
<dbReference type="HOGENOM" id="CLU_1722842_0_0_1"/>
<dbReference type="GeneID" id="9669294"/>
<gene>
    <name evidence="2" type="ORF">NECHADRAFT_87492</name>
</gene>
<dbReference type="AlphaFoldDB" id="C7ZEH1"/>
<feature type="compositionally biased region" description="Polar residues" evidence="1">
    <location>
        <begin position="54"/>
        <end position="76"/>
    </location>
</feature>
<name>C7ZEH1_FUSV7</name>
<feature type="region of interest" description="Disordered" evidence="1">
    <location>
        <begin position="47"/>
        <end position="93"/>
    </location>
</feature>
<keyword evidence="3" id="KW-1185">Reference proteome</keyword>
<dbReference type="Proteomes" id="UP000005206">
    <property type="component" value="Chromosome 12"/>
</dbReference>
<dbReference type="RefSeq" id="XP_003043409.1">
    <property type="nucleotide sequence ID" value="XM_003043363.1"/>
</dbReference>
<protein>
    <submittedName>
        <fullName evidence="2">Uncharacterized protein</fullName>
    </submittedName>
</protein>
<dbReference type="InParanoid" id="C7ZEH1"/>
<dbReference type="EMBL" id="GG698921">
    <property type="protein sequence ID" value="EEU37696.1"/>
    <property type="molecule type" value="Genomic_DNA"/>
</dbReference>
<accession>C7ZEH1</accession>
<evidence type="ECO:0000313" key="3">
    <source>
        <dbReference type="Proteomes" id="UP000005206"/>
    </source>
</evidence>